<dbReference type="Proteomes" id="UP001168972">
    <property type="component" value="Unassembled WGS sequence"/>
</dbReference>
<evidence type="ECO:0000256" key="3">
    <source>
        <dbReference type="ARBA" id="ARBA00022989"/>
    </source>
</evidence>
<keyword evidence="3 5" id="KW-1133">Transmembrane helix</keyword>
<evidence type="ECO:0000313" key="8">
    <source>
        <dbReference type="Proteomes" id="UP001168972"/>
    </source>
</evidence>
<dbReference type="InterPro" id="IPR001902">
    <property type="entry name" value="SLC26A/SulP_fam"/>
</dbReference>
<protein>
    <recommendedName>
        <fullName evidence="6">SLC26A/SulP transporter domain-containing protein</fullName>
    </recommendedName>
</protein>
<feature type="non-terminal residue" evidence="7">
    <location>
        <position position="95"/>
    </location>
</feature>
<feature type="non-terminal residue" evidence="7">
    <location>
        <position position="1"/>
    </location>
</feature>
<accession>A0AA39C2G8</accession>
<keyword evidence="4 5" id="KW-0472">Membrane</keyword>
<sequence>GLVLLAAGLLANTFKFIPKATLAAVIICAMYFMLDFQTYRLFWRAKKLDFLTMIVTLFTCVFLSLEFGIAIGVVLDLILLLYFSARPAVKITLEQ</sequence>
<comment type="subcellular location">
    <subcellularLocation>
        <location evidence="1">Membrane</location>
        <topology evidence="1">Multi-pass membrane protein</topology>
    </subcellularLocation>
</comment>
<keyword evidence="2 5" id="KW-0812">Transmembrane</keyword>
<keyword evidence="8" id="KW-1185">Reference proteome</keyword>
<feature type="transmembrane region" description="Helical" evidence="5">
    <location>
        <begin position="50"/>
        <end position="83"/>
    </location>
</feature>
<dbReference type="GO" id="GO:0055085">
    <property type="term" value="P:transmembrane transport"/>
    <property type="evidence" value="ECO:0007669"/>
    <property type="project" value="InterPro"/>
</dbReference>
<proteinExistence type="predicted"/>
<evidence type="ECO:0000256" key="5">
    <source>
        <dbReference type="SAM" id="Phobius"/>
    </source>
</evidence>
<dbReference type="InterPro" id="IPR011547">
    <property type="entry name" value="SLC26A/SulP_dom"/>
</dbReference>
<dbReference type="PANTHER" id="PTHR11814">
    <property type="entry name" value="SULFATE TRANSPORTER"/>
    <property type="match status" value="1"/>
</dbReference>
<reference evidence="7" key="2">
    <citation type="submission" date="2023-03" db="EMBL/GenBank/DDBJ databases">
        <authorList>
            <person name="Inwood S.N."/>
            <person name="Skelly J.G."/>
            <person name="Guhlin J."/>
            <person name="Harrop T.W.R."/>
            <person name="Goldson S.G."/>
            <person name="Dearden P.K."/>
        </authorList>
    </citation>
    <scope>NUCLEOTIDE SEQUENCE</scope>
    <source>
        <strain evidence="7">Lincoln</strain>
        <tissue evidence="7">Whole body</tissue>
    </source>
</reference>
<organism evidence="7 8">
    <name type="scientific">Microctonus hyperodae</name>
    <name type="common">Parasitoid wasp</name>
    <dbReference type="NCBI Taxonomy" id="165561"/>
    <lineage>
        <taxon>Eukaryota</taxon>
        <taxon>Metazoa</taxon>
        <taxon>Ecdysozoa</taxon>
        <taxon>Arthropoda</taxon>
        <taxon>Hexapoda</taxon>
        <taxon>Insecta</taxon>
        <taxon>Pterygota</taxon>
        <taxon>Neoptera</taxon>
        <taxon>Endopterygota</taxon>
        <taxon>Hymenoptera</taxon>
        <taxon>Apocrita</taxon>
        <taxon>Ichneumonoidea</taxon>
        <taxon>Braconidae</taxon>
        <taxon>Euphorinae</taxon>
        <taxon>Microctonus</taxon>
    </lineage>
</organism>
<evidence type="ECO:0000313" key="7">
    <source>
        <dbReference type="EMBL" id="KAK0156783.1"/>
    </source>
</evidence>
<name>A0AA39C2G8_MICHY</name>
<dbReference type="GO" id="GO:0016020">
    <property type="term" value="C:membrane"/>
    <property type="evidence" value="ECO:0007669"/>
    <property type="project" value="UniProtKB-SubCell"/>
</dbReference>
<dbReference type="AlphaFoldDB" id="A0AA39C2G8"/>
<dbReference type="Pfam" id="PF00916">
    <property type="entry name" value="Sulfate_transp"/>
    <property type="match status" value="1"/>
</dbReference>
<dbReference type="EMBL" id="JAQQBR010003152">
    <property type="protein sequence ID" value="KAK0156783.1"/>
    <property type="molecule type" value="Genomic_DNA"/>
</dbReference>
<evidence type="ECO:0000256" key="2">
    <source>
        <dbReference type="ARBA" id="ARBA00022692"/>
    </source>
</evidence>
<evidence type="ECO:0000259" key="6">
    <source>
        <dbReference type="Pfam" id="PF00916"/>
    </source>
</evidence>
<reference evidence="7" key="1">
    <citation type="journal article" date="2023" name="bioRxiv">
        <title>Scaffold-level genome assemblies of two parasitoid biocontrol wasps reveal the parthenogenesis mechanism and an associated novel virus.</title>
        <authorList>
            <person name="Inwood S."/>
            <person name="Skelly J."/>
            <person name="Guhlin J."/>
            <person name="Harrop T."/>
            <person name="Goldson S."/>
            <person name="Dearden P."/>
        </authorList>
    </citation>
    <scope>NUCLEOTIDE SEQUENCE</scope>
    <source>
        <strain evidence="7">Lincoln</strain>
        <tissue evidence="7">Whole body</tissue>
    </source>
</reference>
<evidence type="ECO:0000256" key="1">
    <source>
        <dbReference type="ARBA" id="ARBA00004141"/>
    </source>
</evidence>
<evidence type="ECO:0000256" key="4">
    <source>
        <dbReference type="ARBA" id="ARBA00023136"/>
    </source>
</evidence>
<comment type="caution">
    <text evidence="7">The sequence shown here is derived from an EMBL/GenBank/DDBJ whole genome shotgun (WGS) entry which is preliminary data.</text>
</comment>
<gene>
    <name evidence="7" type="ORF">PV327_011626</name>
</gene>
<feature type="transmembrane region" description="Helical" evidence="5">
    <location>
        <begin position="20"/>
        <end position="38"/>
    </location>
</feature>
<feature type="domain" description="SLC26A/SulP transporter" evidence="6">
    <location>
        <begin position="2"/>
        <end position="56"/>
    </location>
</feature>